<dbReference type="STRING" id="1182545.A0A072PCR8"/>
<dbReference type="VEuPathDB" id="FungiDB:A1O9_07278"/>
<dbReference type="OrthoDB" id="27934at2759"/>
<evidence type="ECO:0000313" key="3">
    <source>
        <dbReference type="Proteomes" id="UP000027920"/>
    </source>
</evidence>
<dbReference type="Gene3D" id="6.10.140.1020">
    <property type="match status" value="1"/>
</dbReference>
<dbReference type="RefSeq" id="XP_013259678.1">
    <property type="nucleotide sequence ID" value="XM_013404224.1"/>
</dbReference>
<reference evidence="2 3" key="1">
    <citation type="submission" date="2013-03" db="EMBL/GenBank/DDBJ databases">
        <title>The Genome Sequence of Exophiala aquamarina CBS 119918.</title>
        <authorList>
            <consortium name="The Broad Institute Genomics Platform"/>
            <person name="Cuomo C."/>
            <person name="de Hoog S."/>
            <person name="Gorbushina A."/>
            <person name="Walker B."/>
            <person name="Young S.K."/>
            <person name="Zeng Q."/>
            <person name="Gargeya S."/>
            <person name="Fitzgerald M."/>
            <person name="Haas B."/>
            <person name="Abouelleil A."/>
            <person name="Allen A.W."/>
            <person name="Alvarado L."/>
            <person name="Arachchi H.M."/>
            <person name="Berlin A.M."/>
            <person name="Chapman S.B."/>
            <person name="Gainer-Dewar J."/>
            <person name="Goldberg J."/>
            <person name="Griggs A."/>
            <person name="Gujja S."/>
            <person name="Hansen M."/>
            <person name="Howarth C."/>
            <person name="Imamovic A."/>
            <person name="Ireland A."/>
            <person name="Larimer J."/>
            <person name="McCowan C."/>
            <person name="Murphy C."/>
            <person name="Pearson M."/>
            <person name="Poon T.W."/>
            <person name="Priest M."/>
            <person name="Roberts A."/>
            <person name="Saif S."/>
            <person name="Shea T."/>
            <person name="Sisk P."/>
            <person name="Sykes S."/>
            <person name="Wortman J."/>
            <person name="Nusbaum C."/>
            <person name="Birren B."/>
        </authorList>
    </citation>
    <scope>NUCLEOTIDE SEQUENCE [LARGE SCALE GENOMIC DNA]</scope>
    <source>
        <strain evidence="2 3">CBS 119918</strain>
    </source>
</reference>
<sequence>MNPAKRRRLESTQLTLNKPFRSPLRTTRTTLSDGSDMAASGANPHVTTAPALHHASPSKASNFSLASIPAKGHNQYALLTRKLHKLRQSLDIAEQALQIVTSGQNDQLEALTTKWKFIAHGAADELFIDTKARIDDMGGLETWTQKAQDDKLLWAEDERHKSHGSQSSILEPDEDDTSVEPNLSQSPKPIVHQAFTMQLMLRQMNVDPTAIGFDEESERWVN</sequence>
<dbReference type="PANTHER" id="PTHR28527">
    <property type="entry name" value="MATING-TYPE SWITCHING PROTEIN SWI2-RELATED"/>
    <property type="match status" value="1"/>
</dbReference>
<dbReference type="HOGENOM" id="CLU_045012_1_0_1"/>
<dbReference type="Proteomes" id="UP000027920">
    <property type="component" value="Unassembled WGS sequence"/>
</dbReference>
<keyword evidence="3" id="KW-1185">Reference proteome</keyword>
<dbReference type="AlphaFoldDB" id="A0A072PCR8"/>
<dbReference type="EMBL" id="AMGV01000005">
    <property type="protein sequence ID" value="KEF57088.1"/>
    <property type="molecule type" value="Genomic_DNA"/>
</dbReference>
<comment type="caution">
    <text evidence="2">The sequence shown here is derived from an EMBL/GenBank/DDBJ whole genome shotgun (WGS) entry which is preliminary data.</text>
</comment>
<proteinExistence type="predicted"/>
<accession>A0A072PCR8</accession>
<dbReference type="GeneID" id="25282192"/>
<protein>
    <submittedName>
        <fullName evidence="2">Uncharacterized protein</fullName>
    </submittedName>
</protein>
<evidence type="ECO:0000313" key="2">
    <source>
        <dbReference type="EMBL" id="KEF57088.1"/>
    </source>
</evidence>
<gene>
    <name evidence="2" type="ORF">A1O9_07278</name>
</gene>
<feature type="region of interest" description="Disordered" evidence="1">
    <location>
        <begin position="18"/>
        <end position="46"/>
    </location>
</feature>
<evidence type="ECO:0000256" key="1">
    <source>
        <dbReference type="SAM" id="MobiDB-lite"/>
    </source>
</evidence>
<name>A0A072PCR8_9EURO</name>
<dbReference type="GO" id="GO:0006310">
    <property type="term" value="P:DNA recombination"/>
    <property type="evidence" value="ECO:0007669"/>
    <property type="project" value="TreeGrafter"/>
</dbReference>
<feature type="region of interest" description="Disordered" evidence="1">
    <location>
        <begin position="157"/>
        <end position="189"/>
    </location>
</feature>
<organism evidence="2 3">
    <name type="scientific">Exophiala aquamarina CBS 119918</name>
    <dbReference type="NCBI Taxonomy" id="1182545"/>
    <lineage>
        <taxon>Eukaryota</taxon>
        <taxon>Fungi</taxon>
        <taxon>Dikarya</taxon>
        <taxon>Ascomycota</taxon>
        <taxon>Pezizomycotina</taxon>
        <taxon>Eurotiomycetes</taxon>
        <taxon>Chaetothyriomycetidae</taxon>
        <taxon>Chaetothyriales</taxon>
        <taxon>Herpotrichiellaceae</taxon>
        <taxon>Exophiala</taxon>
    </lineage>
</organism>
<dbReference type="PANTHER" id="PTHR28527:SF1">
    <property type="entry name" value="SWI5-DEPENDENT RECOMBINATION DNA REPAIR PROTEIN 1"/>
    <property type="match status" value="1"/>
</dbReference>